<comment type="caution">
    <text evidence="1">The sequence shown here is derived from an EMBL/GenBank/DDBJ whole genome shotgun (WGS) entry which is preliminary data.</text>
</comment>
<dbReference type="Proteomes" id="UP000240317">
    <property type="component" value="Unassembled WGS sequence"/>
</dbReference>
<gene>
    <name evidence="1" type="ORF">C8263_03025</name>
</gene>
<organism evidence="1 2">
    <name type="scientific">Deinococcus arcticus</name>
    <dbReference type="NCBI Taxonomy" id="2136176"/>
    <lineage>
        <taxon>Bacteria</taxon>
        <taxon>Thermotogati</taxon>
        <taxon>Deinococcota</taxon>
        <taxon>Deinococci</taxon>
        <taxon>Deinococcales</taxon>
        <taxon>Deinococcaceae</taxon>
        <taxon>Deinococcus</taxon>
    </lineage>
</organism>
<dbReference type="EMBL" id="PYSV01000002">
    <property type="protein sequence ID" value="PTA69318.1"/>
    <property type="molecule type" value="Genomic_DNA"/>
</dbReference>
<name>A0A2T3WBN7_9DEIO</name>
<proteinExistence type="predicted"/>
<dbReference type="OrthoDB" id="73357at2"/>
<dbReference type="AlphaFoldDB" id="A0A2T3WBN7"/>
<sequence>MQSAPDLLHFLTVRGGQEYRVTALLRAGRGKKATVRELGSYCLTARGAQVQATGPSGQTRTLSHEGFLDVFGSYTFGPAQPTGVLTDLGPLFG</sequence>
<dbReference type="RefSeq" id="WP_107136628.1">
    <property type="nucleotide sequence ID" value="NZ_PYSV01000002.1"/>
</dbReference>
<keyword evidence="2" id="KW-1185">Reference proteome</keyword>
<accession>A0A2T3WBN7</accession>
<reference evidence="1 2" key="1">
    <citation type="submission" date="2018-03" db="EMBL/GenBank/DDBJ databases">
        <title>Draft genome of Deinococcus sp. OD32.</title>
        <authorList>
            <person name="Wang X.-P."/>
            <person name="Du Z.-J."/>
        </authorList>
    </citation>
    <scope>NUCLEOTIDE SEQUENCE [LARGE SCALE GENOMIC DNA]</scope>
    <source>
        <strain evidence="1 2">OD32</strain>
    </source>
</reference>
<evidence type="ECO:0000313" key="1">
    <source>
        <dbReference type="EMBL" id="PTA69318.1"/>
    </source>
</evidence>
<evidence type="ECO:0000313" key="2">
    <source>
        <dbReference type="Proteomes" id="UP000240317"/>
    </source>
</evidence>
<protein>
    <submittedName>
        <fullName evidence="1">Uncharacterized protein</fullName>
    </submittedName>
</protein>